<gene>
    <name evidence="2" type="ORF">CPB83DRAFT_949022</name>
</gene>
<dbReference type="Proteomes" id="UP000807306">
    <property type="component" value="Unassembled WGS sequence"/>
</dbReference>
<protein>
    <recommendedName>
        <fullName evidence="1">F-box domain-containing protein</fullName>
    </recommendedName>
</protein>
<dbReference type="Pfam" id="PF12937">
    <property type="entry name" value="F-box-like"/>
    <property type="match status" value="1"/>
</dbReference>
<feature type="domain" description="F-box" evidence="1">
    <location>
        <begin position="3"/>
        <end position="46"/>
    </location>
</feature>
<name>A0A9P6E7N8_9AGAR</name>
<evidence type="ECO:0000313" key="2">
    <source>
        <dbReference type="EMBL" id="KAF9524039.1"/>
    </source>
</evidence>
<keyword evidence="3" id="KW-1185">Reference proteome</keyword>
<dbReference type="SUPFAM" id="SSF52058">
    <property type="entry name" value="L domain-like"/>
    <property type="match status" value="1"/>
</dbReference>
<dbReference type="AlphaFoldDB" id="A0A9P6E7N8"/>
<reference evidence="2" key="1">
    <citation type="submission" date="2020-11" db="EMBL/GenBank/DDBJ databases">
        <authorList>
            <consortium name="DOE Joint Genome Institute"/>
            <person name="Ahrendt S."/>
            <person name="Riley R."/>
            <person name="Andreopoulos W."/>
            <person name="Labutti K."/>
            <person name="Pangilinan J."/>
            <person name="Ruiz-Duenas F.J."/>
            <person name="Barrasa J.M."/>
            <person name="Sanchez-Garcia M."/>
            <person name="Camarero S."/>
            <person name="Miyauchi S."/>
            <person name="Serrano A."/>
            <person name="Linde D."/>
            <person name="Babiker R."/>
            <person name="Drula E."/>
            <person name="Ayuso-Fernandez I."/>
            <person name="Pacheco R."/>
            <person name="Padilla G."/>
            <person name="Ferreira P."/>
            <person name="Barriuso J."/>
            <person name="Kellner H."/>
            <person name="Castanera R."/>
            <person name="Alfaro M."/>
            <person name="Ramirez L."/>
            <person name="Pisabarro A.G."/>
            <person name="Kuo A."/>
            <person name="Tritt A."/>
            <person name="Lipzen A."/>
            <person name="He G."/>
            <person name="Yan M."/>
            <person name="Ng V."/>
            <person name="Cullen D."/>
            <person name="Martin F."/>
            <person name="Rosso M.-N."/>
            <person name="Henrissat B."/>
            <person name="Hibbett D."/>
            <person name="Martinez A.T."/>
            <person name="Grigoriev I.V."/>
        </authorList>
    </citation>
    <scope>NUCLEOTIDE SEQUENCE</scope>
    <source>
        <strain evidence="2">CBS 506.95</strain>
    </source>
</reference>
<dbReference type="EMBL" id="MU157906">
    <property type="protein sequence ID" value="KAF9524039.1"/>
    <property type="molecule type" value="Genomic_DNA"/>
</dbReference>
<dbReference type="SUPFAM" id="SSF81383">
    <property type="entry name" value="F-box domain"/>
    <property type="match status" value="1"/>
</dbReference>
<comment type="caution">
    <text evidence="2">The sequence shown here is derived from an EMBL/GenBank/DDBJ whole genome shotgun (WGS) entry which is preliminary data.</text>
</comment>
<sequence>MSSTLPTELYGHIFNLLEHRSSLYSCRLVCTQWHACTMQTSLFRHVKVTNANADGFASLLINSKSTLPLSIYKLTLEVNPGWLRRLLPFLQSLTNIRHLTLRNLDWAEIGPHTSSQLTSIYSNSVQQLTLGPGTRFPSLKDTTVFIEQFSRIDKLVVDSVCWNATFPSTRIMGYRHRGEIIPDHLRPLPRNCKNISFKNCSLRDVYHWLVSHKQLPEISTLALEDVTLEDIIFQRGICFAFRTKIRDLSLSYNACPSMQAVVDSCAITHQKYSAQGCDEMSSAELAFPQSSSRRVLESRMVPNADIVLPLLTTVRLGNFVYFTDRSRTGAIFYGMESLAFFLCRMPYSQLKNLHLGIVLHRAADIDQCDINWELLDRMLRRPAPLTVDKRNIRRVENEGLDKIIFEVGGGADLEGVEALMKKRLPQCSDAKILQFQTIEINEK</sequence>
<dbReference type="InterPro" id="IPR032675">
    <property type="entry name" value="LRR_dom_sf"/>
</dbReference>
<dbReference type="Gene3D" id="3.80.10.10">
    <property type="entry name" value="Ribonuclease Inhibitor"/>
    <property type="match status" value="1"/>
</dbReference>
<dbReference type="InterPro" id="IPR036047">
    <property type="entry name" value="F-box-like_dom_sf"/>
</dbReference>
<accession>A0A9P6E7N8</accession>
<dbReference type="OrthoDB" id="2793270at2759"/>
<evidence type="ECO:0000259" key="1">
    <source>
        <dbReference type="Pfam" id="PF12937"/>
    </source>
</evidence>
<organism evidence="2 3">
    <name type="scientific">Crepidotus variabilis</name>
    <dbReference type="NCBI Taxonomy" id="179855"/>
    <lineage>
        <taxon>Eukaryota</taxon>
        <taxon>Fungi</taxon>
        <taxon>Dikarya</taxon>
        <taxon>Basidiomycota</taxon>
        <taxon>Agaricomycotina</taxon>
        <taxon>Agaricomycetes</taxon>
        <taxon>Agaricomycetidae</taxon>
        <taxon>Agaricales</taxon>
        <taxon>Agaricineae</taxon>
        <taxon>Crepidotaceae</taxon>
        <taxon>Crepidotus</taxon>
    </lineage>
</organism>
<evidence type="ECO:0000313" key="3">
    <source>
        <dbReference type="Proteomes" id="UP000807306"/>
    </source>
</evidence>
<proteinExistence type="predicted"/>
<dbReference type="InterPro" id="IPR001810">
    <property type="entry name" value="F-box_dom"/>
</dbReference>
<dbReference type="Gene3D" id="1.20.1280.50">
    <property type="match status" value="1"/>
</dbReference>